<comment type="caution">
    <text evidence="2">The sequence shown here is derived from an EMBL/GenBank/DDBJ whole genome shotgun (WGS) entry which is preliminary data.</text>
</comment>
<feature type="chain" id="PRO_5042081383" evidence="1">
    <location>
        <begin position="22"/>
        <end position="412"/>
    </location>
</feature>
<gene>
    <name evidence="2" type="ORF">DB88DRAFT_544260</name>
</gene>
<dbReference type="EMBL" id="JAODAN010000001">
    <property type="protein sequence ID" value="KAK1927997.1"/>
    <property type="molecule type" value="Genomic_DNA"/>
</dbReference>
<organism evidence="2 3">
    <name type="scientific">Papiliotrema laurentii</name>
    <name type="common">Cryptococcus laurentii</name>
    <dbReference type="NCBI Taxonomy" id="5418"/>
    <lineage>
        <taxon>Eukaryota</taxon>
        <taxon>Fungi</taxon>
        <taxon>Dikarya</taxon>
        <taxon>Basidiomycota</taxon>
        <taxon>Agaricomycotina</taxon>
        <taxon>Tremellomycetes</taxon>
        <taxon>Tremellales</taxon>
        <taxon>Rhynchogastremaceae</taxon>
        <taxon>Papiliotrema</taxon>
    </lineage>
</organism>
<dbReference type="Proteomes" id="UP001182556">
    <property type="component" value="Unassembled WGS sequence"/>
</dbReference>
<sequence>MKYLIPGCMIALTAGASLASASPFEARDAPKFYHGDAKGPEFGDVKIAAKNPAGGPLGAVLAGLLPPGSEWFGKNVIKSVGKKNSEINVRGSDLGKVVTESVDFSEVKEHLYGAEDVLWVDSVAIALARAGWSHRDGPLDEMDVGQALTALTGRPAVKVFDRSRMDEGINEFNASPPPTGTLEDFTKALGSYSGRKTPVILVTAESATKCKKNHAYALSFLDNNWRLYDPSAEKVAEDSKRTIEEIFADVSRVWGVKDAEDEGRPTSPIKSLPHDIVTSSRRGQSIHYHHRRSITERQPSTMANWPAPRPLTIPPAMPRTPPPADSRPHRVKVLIESPISPKRNLPPPQSIEYPISLFTPKTPASSASFSVAIALEEIGMKREVIERYHAFEKGLAEAEKAQEELTRKLYGE</sequence>
<keyword evidence="3" id="KW-1185">Reference proteome</keyword>
<dbReference type="AlphaFoldDB" id="A0AAD9LA06"/>
<evidence type="ECO:0000313" key="2">
    <source>
        <dbReference type="EMBL" id="KAK1927997.1"/>
    </source>
</evidence>
<evidence type="ECO:0000313" key="3">
    <source>
        <dbReference type="Proteomes" id="UP001182556"/>
    </source>
</evidence>
<evidence type="ECO:0000256" key="1">
    <source>
        <dbReference type="SAM" id="SignalP"/>
    </source>
</evidence>
<feature type="signal peptide" evidence="1">
    <location>
        <begin position="1"/>
        <end position="21"/>
    </location>
</feature>
<reference evidence="2" key="1">
    <citation type="submission" date="2023-02" db="EMBL/GenBank/DDBJ databases">
        <title>Identification and recombinant expression of a fungal hydrolase from Papiliotrema laurentii that hydrolyzes apple cutin and clears colloidal polyester polyurethane.</title>
        <authorList>
            <consortium name="DOE Joint Genome Institute"/>
            <person name="Roman V.A."/>
            <person name="Bojanowski C."/>
            <person name="Crable B.R."/>
            <person name="Wagner D.N."/>
            <person name="Hung C.S."/>
            <person name="Nadeau L.J."/>
            <person name="Schratz L."/>
            <person name="Haridas S."/>
            <person name="Pangilinan J."/>
            <person name="Lipzen A."/>
            <person name="Na H."/>
            <person name="Yan M."/>
            <person name="Ng V."/>
            <person name="Grigoriev I.V."/>
            <person name="Spatafora J.W."/>
            <person name="Barlow D."/>
            <person name="Biffinger J."/>
            <person name="Kelley-Loughnane N."/>
            <person name="Varaljay V.A."/>
            <person name="Crookes-Goodson W.J."/>
        </authorList>
    </citation>
    <scope>NUCLEOTIDE SEQUENCE</scope>
    <source>
        <strain evidence="2">5307AH</strain>
    </source>
</reference>
<name>A0AAD9LA06_PAPLA</name>
<protein>
    <submittedName>
        <fullName evidence="2">Uncharacterized protein</fullName>
    </submittedName>
</protein>
<keyword evidence="1" id="KW-0732">Signal</keyword>
<accession>A0AAD9LA06</accession>
<proteinExistence type="predicted"/>